<dbReference type="Gene3D" id="1.10.3720.10">
    <property type="entry name" value="MetI-like"/>
    <property type="match status" value="1"/>
</dbReference>
<evidence type="ECO:0000256" key="2">
    <source>
        <dbReference type="ARBA" id="ARBA00022448"/>
    </source>
</evidence>
<feature type="transmembrane region" description="Helical" evidence="7">
    <location>
        <begin position="52"/>
        <end position="72"/>
    </location>
</feature>
<proteinExistence type="inferred from homology"/>
<dbReference type="AlphaFoldDB" id="A0A3D1JGY0"/>
<feature type="transmembrane region" description="Helical" evidence="7">
    <location>
        <begin position="221"/>
        <end position="240"/>
    </location>
</feature>
<keyword evidence="4 7" id="KW-0812">Transmembrane</keyword>
<feature type="domain" description="ABC transmembrane type-1" evidence="8">
    <location>
        <begin position="49"/>
        <end position="240"/>
    </location>
</feature>
<comment type="caution">
    <text evidence="9">The sequence shown here is derived from an EMBL/GenBank/DDBJ whole genome shotgun (WGS) entry which is preliminary data.</text>
</comment>
<dbReference type="InterPro" id="IPR000515">
    <property type="entry name" value="MetI-like"/>
</dbReference>
<dbReference type="SUPFAM" id="SSF161098">
    <property type="entry name" value="MetI-like"/>
    <property type="match status" value="1"/>
</dbReference>
<dbReference type="PROSITE" id="PS50928">
    <property type="entry name" value="ABC_TM1"/>
    <property type="match status" value="1"/>
</dbReference>
<evidence type="ECO:0000256" key="6">
    <source>
        <dbReference type="ARBA" id="ARBA00023136"/>
    </source>
</evidence>
<keyword evidence="5 7" id="KW-1133">Transmembrane helix</keyword>
<feature type="transmembrane region" description="Helical" evidence="7">
    <location>
        <begin position="120"/>
        <end position="140"/>
    </location>
</feature>
<comment type="subcellular location">
    <subcellularLocation>
        <location evidence="1 7">Cell membrane</location>
        <topology evidence="1 7">Multi-pass membrane protein</topology>
    </subcellularLocation>
</comment>
<dbReference type="Proteomes" id="UP000264141">
    <property type="component" value="Unassembled WGS sequence"/>
</dbReference>
<evidence type="ECO:0000313" key="10">
    <source>
        <dbReference type="Proteomes" id="UP000264141"/>
    </source>
</evidence>
<dbReference type="InterPro" id="IPR035906">
    <property type="entry name" value="MetI-like_sf"/>
</dbReference>
<accession>A0A3D1JGY0</accession>
<evidence type="ECO:0000256" key="5">
    <source>
        <dbReference type="ARBA" id="ARBA00022989"/>
    </source>
</evidence>
<dbReference type="STRING" id="229919.GCA_001050195_03317"/>
<evidence type="ECO:0000256" key="1">
    <source>
        <dbReference type="ARBA" id="ARBA00004651"/>
    </source>
</evidence>
<evidence type="ECO:0000256" key="4">
    <source>
        <dbReference type="ARBA" id="ARBA00022692"/>
    </source>
</evidence>
<protein>
    <submittedName>
        <fullName evidence="9">Carbohydrate ABC transporter permease</fullName>
    </submittedName>
</protein>
<reference evidence="9 10" key="1">
    <citation type="journal article" date="2018" name="Nat. Biotechnol.">
        <title>A standardized bacterial taxonomy based on genome phylogeny substantially revises the tree of life.</title>
        <authorList>
            <person name="Parks D.H."/>
            <person name="Chuvochina M."/>
            <person name="Waite D.W."/>
            <person name="Rinke C."/>
            <person name="Skarshewski A."/>
            <person name="Chaumeil P.A."/>
            <person name="Hugenholtz P."/>
        </authorList>
    </citation>
    <scope>NUCLEOTIDE SEQUENCE [LARGE SCALE GENOMIC DNA]</scope>
    <source>
        <strain evidence="9">UBA8781</strain>
    </source>
</reference>
<keyword evidence="2 7" id="KW-0813">Transport</keyword>
<evidence type="ECO:0000313" key="9">
    <source>
        <dbReference type="EMBL" id="HCE17753.1"/>
    </source>
</evidence>
<keyword evidence="6 7" id="KW-0472">Membrane</keyword>
<dbReference type="GO" id="GO:0005886">
    <property type="term" value="C:plasma membrane"/>
    <property type="evidence" value="ECO:0007669"/>
    <property type="project" value="UniProtKB-SubCell"/>
</dbReference>
<feature type="transmembrane region" description="Helical" evidence="7">
    <location>
        <begin position="84"/>
        <end position="108"/>
    </location>
</feature>
<evidence type="ECO:0000256" key="3">
    <source>
        <dbReference type="ARBA" id="ARBA00022475"/>
    </source>
</evidence>
<organism evidence="9 10">
    <name type="scientific">Anaerolinea thermolimosa</name>
    <dbReference type="NCBI Taxonomy" id="229919"/>
    <lineage>
        <taxon>Bacteria</taxon>
        <taxon>Bacillati</taxon>
        <taxon>Chloroflexota</taxon>
        <taxon>Anaerolineae</taxon>
        <taxon>Anaerolineales</taxon>
        <taxon>Anaerolineaceae</taxon>
        <taxon>Anaerolinea</taxon>
    </lineage>
</organism>
<dbReference type="OrthoDB" id="9794684at2"/>
<sequence length="256" mass="29132">MLMPFVWMISSSLKAEQQVFQYPPRLLPDPPMWSNYVEALVYKPFGLYIRNTAFLVGVNMLAVLLASSFCAYGFARITFPGRDFWFVIVLATMMMPYYVLMVPIFIMFTRLGWIDTYLPLTVPTFFGGGAFNIFLMRQFFRTIPQELSDAARIDGCNEFQIYWTIFMPLAKPALVSIAILAFLGTWNDFVGPLLYIKSPDLFTVSIGLAGFRSIMRSRWDLLMAASTAMTIPVIALFFAAQRYFFESGGITLTGLK</sequence>
<evidence type="ECO:0000256" key="7">
    <source>
        <dbReference type="RuleBase" id="RU363032"/>
    </source>
</evidence>
<keyword evidence="3" id="KW-1003">Cell membrane</keyword>
<dbReference type="Pfam" id="PF00528">
    <property type="entry name" value="BPD_transp_1"/>
    <property type="match status" value="1"/>
</dbReference>
<dbReference type="CDD" id="cd06261">
    <property type="entry name" value="TM_PBP2"/>
    <property type="match status" value="1"/>
</dbReference>
<gene>
    <name evidence="9" type="ORF">DEQ80_07835</name>
</gene>
<dbReference type="EMBL" id="DPBP01000031">
    <property type="protein sequence ID" value="HCE17753.1"/>
    <property type="molecule type" value="Genomic_DNA"/>
</dbReference>
<dbReference type="PANTHER" id="PTHR43744">
    <property type="entry name" value="ABC TRANSPORTER PERMEASE PROTEIN MG189-RELATED-RELATED"/>
    <property type="match status" value="1"/>
</dbReference>
<dbReference type="GO" id="GO:0055085">
    <property type="term" value="P:transmembrane transport"/>
    <property type="evidence" value="ECO:0007669"/>
    <property type="project" value="InterPro"/>
</dbReference>
<evidence type="ECO:0000259" key="8">
    <source>
        <dbReference type="PROSITE" id="PS50928"/>
    </source>
</evidence>
<name>A0A3D1JGY0_9CHLR</name>
<feature type="transmembrane region" description="Helical" evidence="7">
    <location>
        <begin position="161"/>
        <end position="183"/>
    </location>
</feature>
<comment type="similarity">
    <text evidence="7">Belongs to the binding-protein-dependent transport system permease family.</text>
</comment>
<feature type="transmembrane region" description="Helical" evidence="7">
    <location>
        <begin position="189"/>
        <end position="209"/>
    </location>
</feature>
<dbReference type="PANTHER" id="PTHR43744:SF8">
    <property type="entry name" value="SN-GLYCEROL-3-PHOSPHATE TRANSPORT SYSTEM PERMEASE PROTEIN UGPE"/>
    <property type="match status" value="1"/>
</dbReference>